<dbReference type="PANTHER" id="PTHR37067:SF3">
    <property type="entry name" value="PX DOMAIN-CONTAINING PROTEIN"/>
    <property type="match status" value="1"/>
</dbReference>
<proteinExistence type="predicted"/>
<organism evidence="1 2">
    <name type="scientific">Peronospora matthiolae</name>
    <dbReference type="NCBI Taxonomy" id="2874970"/>
    <lineage>
        <taxon>Eukaryota</taxon>
        <taxon>Sar</taxon>
        <taxon>Stramenopiles</taxon>
        <taxon>Oomycota</taxon>
        <taxon>Peronosporomycetes</taxon>
        <taxon>Peronosporales</taxon>
        <taxon>Peronosporaceae</taxon>
        <taxon>Peronospora</taxon>
    </lineage>
</organism>
<evidence type="ECO:0000313" key="2">
    <source>
        <dbReference type="Proteomes" id="UP001162060"/>
    </source>
</evidence>
<protein>
    <submittedName>
        <fullName evidence="1">Uncharacterized protein</fullName>
    </submittedName>
</protein>
<comment type="caution">
    <text evidence="1">The sequence shown here is derived from an EMBL/GenBank/DDBJ whole genome shotgun (WGS) entry which is preliminary data.</text>
</comment>
<evidence type="ECO:0000313" key="1">
    <source>
        <dbReference type="EMBL" id="CAK7926200.1"/>
    </source>
</evidence>
<dbReference type="EMBL" id="CAKLBY020000097">
    <property type="protein sequence ID" value="CAK7926200.1"/>
    <property type="molecule type" value="Genomic_DNA"/>
</dbReference>
<name>A0AAV1TUW0_9STRA</name>
<dbReference type="PANTHER" id="PTHR37067">
    <property type="entry name" value="PX DOMAIN-CONTAINING PROTEIN"/>
    <property type="match status" value="1"/>
</dbReference>
<gene>
    <name evidence="1" type="ORF">PM001_LOCUS11350</name>
</gene>
<dbReference type="Proteomes" id="UP001162060">
    <property type="component" value="Unassembled WGS sequence"/>
</dbReference>
<dbReference type="AlphaFoldDB" id="A0AAV1TUW0"/>
<accession>A0AAV1TUW0</accession>
<reference evidence="1" key="1">
    <citation type="submission" date="2024-01" db="EMBL/GenBank/DDBJ databases">
        <authorList>
            <person name="Webb A."/>
        </authorList>
    </citation>
    <scope>NUCLEOTIDE SEQUENCE</scope>
    <source>
        <strain evidence="1">Pm1</strain>
    </source>
</reference>
<sequence>MGVKAERGGNGLPLAKDAPHFMPLHFVTLLPYKFIQNVLNTQRSRLDKFWTPEQIEELEVNHQDLVKTYGGNVAVREVIDKHDTHTLLNDAWHCVPRSERLRSF</sequence>